<protein>
    <submittedName>
        <fullName evidence="2">TolC family protein</fullName>
    </submittedName>
</protein>
<reference evidence="2" key="2">
    <citation type="journal article" date="2021" name="PeerJ">
        <title>Extensive microbial diversity within the chicken gut microbiome revealed by metagenomics and culture.</title>
        <authorList>
            <person name="Gilroy R."/>
            <person name="Ravi A."/>
            <person name="Getino M."/>
            <person name="Pursley I."/>
            <person name="Horton D.L."/>
            <person name="Alikhan N.F."/>
            <person name="Baker D."/>
            <person name="Gharbi K."/>
            <person name="Hall N."/>
            <person name="Watson M."/>
            <person name="Adriaenssens E.M."/>
            <person name="Foster-Nyarko E."/>
            <person name="Jarju S."/>
            <person name="Secka A."/>
            <person name="Antonio M."/>
            <person name="Oren A."/>
            <person name="Chaudhuri R.R."/>
            <person name="La Ragione R."/>
            <person name="Hildebrand F."/>
            <person name="Pallen M.J."/>
        </authorList>
    </citation>
    <scope>NUCLEOTIDE SEQUENCE</scope>
    <source>
        <strain evidence="2">14700</strain>
    </source>
</reference>
<dbReference type="Proteomes" id="UP000810292">
    <property type="component" value="Unassembled WGS sequence"/>
</dbReference>
<keyword evidence="1" id="KW-0175">Coiled coil</keyword>
<dbReference type="AlphaFoldDB" id="A0A9D9ICI2"/>
<name>A0A9D9ICI2_9SPIO</name>
<dbReference type="Gene3D" id="1.20.1600.10">
    <property type="entry name" value="Outer membrane efflux proteins (OEP)"/>
    <property type="match status" value="1"/>
</dbReference>
<sequence>MNVAEEMSIEEKNAAISYESSLLSASLLDKEDEMGYSVSLRAEPFQYDDAISITALDASFIFPDEDTEISASIPFDVKYSGKGALLHPSLSLSHRFDWAHDDKRLSSLEAEYARFAAQENYDRAISSFRKNMISLMIALLENERDMKEAEETLSDLKKDFSDSVYLRTVTEGTVLYKELELLISRAEGSLSALKEEREYLEWRYTSYTGLEWDGVDDIPDAVFPSLEGESPSVKEAYYEMEIASEEYLVEKSRIKPLNLTLGGDVSSTVGIGELVSSSAEENLKAGLSLALNTDEWNVEVSGGGSWGRNYSFTPSLSIGAVWSRNTEKDSDTVTLKRLMNDALSASNDYQKALIDDYDEKEALMSSILSWKRSYADAEDECAYRRAMLEYQEELYKRGLGTEEDLSDASLEAEAAEYDLKIAKLNGLSLMLDALEYV</sequence>
<dbReference type="EMBL" id="JADIMF010000086">
    <property type="protein sequence ID" value="MBO8469258.1"/>
    <property type="molecule type" value="Genomic_DNA"/>
</dbReference>
<feature type="coiled-coil region" evidence="1">
    <location>
        <begin position="139"/>
        <end position="196"/>
    </location>
</feature>
<evidence type="ECO:0000313" key="3">
    <source>
        <dbReference type="Proteomes" id="UP000810292"/>
    </source>
</evidence>
<evidence type="ECO:0000313" key="2">
    <source>
        <dbReference type="EMBL" id="MBO8469258.1"/>
    </source>
</evidence>
<reference evidence="2" key="1">
    <citation type="submission" date="2020-10" db="EMBL/GenBank/DDBJ databases">
        <authorList>
            <person name="Gilroy R."/>
        </authorList>
    </citation>
    <scope>NUCLEOTIDE SEQUENCE</scope>
    <source>
        <strain evidence="2">14700</strain>
    </source>
</reference>
<organism evidence="2 3">
    <name type="scientific">Candidatus Ornithospirochaeta stercoravium</name>
    <dbReference type="NCBI Taxonomy" id="2840897"/>
    <lineage>
        <taxon>Bacteria</taxon>
        <taxon>Pseudomonadati</taxon>
        <taxon>Spirochaetota</taxon>
        <taxon>Spirochaetia</taxon>
        <taxon>Spirochaetales</taxon>
        <taxon>Spirochaetaceae</taxon>
        <taxon>Spirochaetaceae incertae sedis</taxon>
        <taxon>Candidatus Ornithospirochaeta</taxon>
    </lineage>
</organism>
<dbReference type="SUPFAM" id="SSF56954">
    <property type="entry name" value="Outer membrane efflux proteins (OEP)"/>
    <property type="match status" value="1"/>
</dbReference>
<gene>
    <name evidence="2" type="ORF">IAA72_05695</name>
</gene>
<accession>A0A9D9ICI2</accession>
<proteinExistence type="predicted"/>
<comment type="caution">
    <text evidence="2">The sequence shown here is derived from an EMBL/GenBank/DDBJ whole genome shotgun (WGS) entry which is preliminary data.</text>
</comment>
<evidence type="ECO:0000256" key="1">
    <source>
        <dbReference type="SAM" id="Coils"/>
    </source>
</evidence>